<dbReference type="EMBL" id="HG001706">
    <property type="protein sequence ID" value="CDF34734.1"/>
    <property type="molecule type" value="Genomic_DNA"/>
</dbReference>
<accession>R7Q9J8</accession>
<gene>
    <name evidence="1" type="ORF">CHC_T00003650001</name>
</gene>
<keyword evidence="2" id="KW-1185">Reference proteome</keyword>
<protein>
    <submittedName>
        <fullName evidence="1">Uncharacterized protein</fullName>
    </submittedName>
</protein>
<dbReference type="RefSeq" id="XP_005714553.1">
    <property type="nucleotide sequence ID" value="XM_005714496.1"/>
</dbReference>
<dbReference type="GeneID" id="17322266"/>
<organism evidence="1 2">
    <name type="scientific">Chondrus crispus</name>
    <name type="common">Carrageen Irish moss</name>
    <name type="synonym">Polymorpha crispa</name>
    <dbReference type="NCBI Taxonomy" id="2769"/>
    <lineage>
        <taxon>Eukaryota</taxon>
        <taxon>Rhodophyta</taxon>
        <taxon>Florideophyceae</taxon>
        <taxon>Rhodymeniophycidae</taxon>
        <taxon>Gigartinales</taxon>
        <taxon>Gigartinaceae</taxon>
        <taxon>Chondrus</taxon>
    </lineage>
</organism>
<dbReference type="KEGG" id="ccp:CHC_T00003650001"/>
<sequence length="345" mass="37016">MMDVACSVMSIRASPARAKSVASTTPSDNLRKRVCTFPRKLTTFKDGFLAKIWLCRRRLADPMTLPSGSSSMVLALFEMNTSLVSSLGSMHGRQIPSGSHVGTSFMEWTAISISLFSWATSISLVNKPFPPISDSALSRTMSPVVWMTRISMPPSSASSGKASMSRLWVSRAWASASGEPRVPMTMVARPDAFLVSSTATSDTLMRGWRRALGGAAGAHAGVCGDRRGDRGEVADARCCRESGTGAQKAAGGMVSRIRRRVVTVAPGGVGNGAGKVDGEIGRRCGRDSSSKVRGGGRLGGQLFEGLWRSRIHAISWRYLPHQDQRAPRFSPLRHACALYLYCSAV</sequence>
<reference evidence="2" key="1">
    <citation type="journal article" date="2013" name="Proc. Natl. Acad. Sci. U.S.A.">
        <title>Genome structure and metabolic features in the red seaweed Chondrus crispus shed light on evolution of the Archaeplastida.</title>
        <authorList>
            <person name="Collen J."/>
            <person name="Porcel B."/>
            <person name="Carre W."/>
            <person name="Ball S.G."/>
            <person name="Chaparro C."/>
            <person name="Tonon T."/>
            <person name="Barbeyron T."/>
            <person name="Michel G."/>
            <person name="Noel B."/>
            <person name="Valentin K."/>
            <person name="Elias M."/>
            <person name="Artiguenave F."/>
            <person name="Arun A."/>
            <person name="Aury J.M."/>
            <person name="Barbosa-Neto J.F."/>
            <person name="Bothwell J.H."/>
            <person name="Bouget F.Y."/>
            <person name="Brillet L."/>
            <person name="Cabello-Hurtado F."/>
            <person name="Capella-Gutierrez S."/>
            <person name="Charrier B."/>
            <person name="Cladiere L."/>
            <person name="Cock J.M."/>
            <person name="Coelho S.M."/>
            <person name="Colleoni C."/>
            <person name="Czjzek M."/>
            <person name="Da Silva C."/>
            <person name="Delage L."/>
            <person name="Denoeud F."/>
            <person name="Deschamps P."/>
            <person name="Dittami S.M."/>
            <person name="Gabaldon T."/>
            <person name="Gachon C.M."/>
            <person name="Groisillier A."/>
            <person name="Herve C."/>
            <person name="Jabbari K."/>
            <person name="Katinka M."/>
            <person name="Kloareg B."/>
            <person name="Kowalczyk N."/>
            <person name="Labadie K."/>
            <person name="Leblanc C."/>
            <person name="Lopez P.J."/>
            <person name="McLachlan D.H."/>
            <person name="Meslet-Cladiere L."/>
            <person name="Moustafa A."/>
            <person name="Nehr Z."/>
            <person name="Nyvall Collen P."/>
            <person name="Panaud O."/>
            <person name="Partensky F."/>
            <person name="Poulain J."/>
            <person name="Rensing S.A."/>
            <person name="Rousvoal S."/>
            <person name="Samson G."/>
            <person name="Symeonidi A."/>
            <person name="Weissenbach J."/>
            <person name="Zambounis A."/>
            <person name="Wincker P."/>
            <person name="Boyen C."/>
        </authorList>
    </citation>
    <scope>NUCLEOTIDE SEQUENCE [LARGE SCALE GENOMIC DNA]</scope>
    <source>
        <strain evidence="2">cv. Stackhouse</strain>
    </source>
</reference>
<evidence type="ECO:0000313" key="1">
    <source>
        <dbReference type="EMBL" id="CDF34734.1"/>
    </source>
</evidence>
<dbReference type="Proteomes" id="UP000012073">
    <property type="component" value="Unassembled WGS sequence"/>
</dbReference>
<dbReference type="AlphaFoldDB" id="R7Q9J8"/>
<dbReference type="Gramene" id="CDF34734">
    <property type="protein sequence ID" value="CDF34734"/>
    <property type="gene ID" value="CHC_T00003650001"/>
</dbReference>
<name>R7Q9J8_CHOCR</name>
<evidence type="ECO:0000313" key="2">
    <source>
        <dbReference type="Proteomes" id="UP000012073"/>
    </source>
</evidence>
<proteinExistence type="predicted"/>